<dbReference type="Proteomes" id="UP001519460">
    <property type="component" value="Unassembled WGS sequence"/>
</dbReference>
<accession>A0ABD0LSN8</accession>
<name>A0ABD0LSN8_9CAEN</name>
<sequence length="108" mass="12230">MAVFIVSTHAPLVREINFASPNRTRQKLKLAKPKRSIGLSLVADAVLWPWRRDNETQPVSGCICQHTHTGQDRRQSSTSFHGDERKCLLHVLAAGVTLQVKEEIFDRK</sequence>
<proteinExistence type="predicted"/>
<keyword evidence="2" id="KW-1185">Reference proteome</keyword>
<reference evidence="1 2" key="1">
    <citation type="journal article" date="2023" name="Sci. Data">
        <title>Genome assembly of the Korean intertidal mud-creeper Batillaria attramentaria.</title>
        <authorList>
            <person name="Patra A.K."/>
            <person name="Ho P.T."/>
            <person name="Jun S."/>
            <person name="Lee S.J."/>
            <person name="Kim Y."/>
            <person name="Won Y.J."/>
        </authorList>
    </citation>
    <scope>NUCLEOTIDE SEQUENCE [LARGE SCALE GENOMIC DNA]</scope>
    <source>
        <strain evidence="1">Wonlab-2016</strain>
    </source>
</reference>
<organism evidence="1 2">
    <name type="scientific">Batillaria attramentaria</name>
    <dbReference type="NCBI Taxonomy" id="370345"/>
    <lineage>
        <taxon>Eukaryota</taxon>
        <taxon>Metazoa</taxon>
        <taxon>Spiralia</taxon>
        <taxon>Lophotrochozoa</taxon>
        <taxon>Mollusca</taxon>
        <taxon>Gastropoda</taxon>
        <taxon>Caenogastropoda</taxon>
        <taxon>Sorbeoconcha</taxon>
        <taxon>Cerithioidea</taxon>
        <taxon>Batillariidae</taxon>
        <taxon>Batillaria</taxon>
    </lineage>
</organism>
<evidence type="ECO:0000313" key="1">
    <source>
        <dbReference type="EMBL" id="KAK7502595.1"/>
    </source>
</evidence>
<protein>
    <submittedName>
        <fullName evidence="1">Uncharacterized protein</fullName>
    </submittedName>
</protein>
<dbReference type="AlphaFoldDB" id="A0ABD0LSN8"/>
<comment type="caution">
    <text evidence="1">The sequence shown here is derived from an EMBL/GenBank/DDBJ whole genome shotgun (WGS) entry which is preliminary data.</text>
</comment>
<dbReference type="EMBL" id="JACVVK020000025">
    <property type="protein sequence ID" value="KAK7502595.1"/>
    <property type="molecule type" value="Genomic_DNA"/>
</dbReference>
<gene>
    <name evidence="1" type="ORF">BaRGS_00006170</name>
</gene>
<evidence type="ECO:0000313" key="2">
    <source>
        <dbReference type="Proteomes" id="UP001519460"/>
    </source>
</evidence>